<dbReference type="GO" id="GO:0090730">
    <property type="term" value="C:Las1 complex"/>
    <property type="evidence" value="ECO:0007669"/>
    <property type="project" value="InterPro"/>
</dbReference>
<reference evidence="1" key="1">
    <citation type="submission" date="2021-06" db="EMBL/GenBank/DDBJ databases">
        <authorList>
            <consortium name="DOE Joint Genome Institute"/>
            <person name="Mondo S.J."/>
            <person name="Amses K.R."/>
            <person name="Simmons D.R."/>
            <person name="Longcore J.E."/>
            <person name="Seto K."/>
            <person name="Alves G.H."/>
            <person name="Bonds A.E."/>
            <person name="Quandt C.A."/>
            <person name="Davis W.J."/>
            <person name="Chang Y."/>
            <person name="Letcher P.M."/>
            <person name="Powell M.J."/>
            <person name="Kuo A."/>
            <person name="Labutti K."/>
            <person name="Pangilinan J."/>
            <person name="Andreopoulos W."/>
            <person name="Tritt A."/>
            <person name="Riley R."/>
            <person name="Hundley H."/>
            <person name="Johnson J."/>
            <person name="Lipzen A."/>
            <person name="Barry K."/>
            <person name="Berbee M.L."/>
            <person name="Buchler N.E."/>
            <person name="Grigoriev I.V."/>
            <person name="Spatafora J.W."/>
            <person name="Stajich J.E."/>
            <person name="James T.Y."/>
        </authorList>
    </citation>
    <scope>NUCLEOTIDE SEQUENCE</scope>
    <source>
        <strain evidence="1">AG</strain>
    </source>
</reference>
<evidence type="ECO:0000313" key="1">
    <source>
        <dbReference type="EMBL" id="KAI8580069.1"/>
    </source>
</evidence>
<dbReference type="GO" id="GO:0000470">
    <property type="term" value="P:maturation of LSU-rRNA"/>
    <property type="evidence" value="ECO:0007669"/>
    <property type="project" value="TreeGrafter"/>
</dbReference>
<reference evidence="1" key="2">
    <citation type="journal article" date="2022" name="Proc. Natl. Acad. Sci. U.S.A.">
        <title>Diploid-dominant life cycles characterize the early evolution of Fungi.</title>
        <authorList>
            <person name="Amses K.R."/>
            <person name="Simmons D.R."/>
            <person name="Longcore J.E."/>
            <person name="Mondo S.J."/>
            <person name="Seto K."/>
            <person name="Jeronimo G.H."/>
            <person name="Bonds A.E."/>
            <person name="Quandt C.A."/>
            <person name="Davis W.J."/>
            <person name="Chang Y."/>
            <person name="Federici B.A."/>
            <person name="Kuo A."/>
            <person name="LaButti K."/>
            <person name="Pangilinan J."/>
            <person name="Andreopoulos W."/>
            <person name="Tritt A."/>
            <person name="Riley R."/>
            <person name="Hundley H."/>
            <person name="Johnson J."/>
            <person name="Lipzen A."/>
            <person name="Barry K."/>
            <person name="Lang B.F."/>
            <person name="Cuomo C.A."/>
            <person name="Buchler N.E."/>
            <person name="Grigoriev I.V."/>
            <person name="Spatafora J.W."/>
            <person name="Stajich J.E."/>
            <person name="James T.Y."/>
        </authorList>
    </citation>
    <scope>NUCLEOTIDE SEQUENCE</scope>
    <source>
        <strain evidence="1">AG</strain>
    </source>
</reference>
<sequence length="496" mass="56242">MPRIPRIVPWSSYQELEDVYNMLYFDGPEAEYRRDLGVQRVKAWKSRGKVPHAIQMTANFIEVQLRDQFAVGPARISQHELRLMYTMSFVRFVNGIVDPAQKGQFAVSVSVLAERLQLPLWFVELRHAGTHEYLPSLQVLRNGCRQALMWLHDFYWMVALKPDGSAPLTKSSMGKIRDMLGAYKDARKKQLKEMRTIKSTESRECSKAIKKIVTSISTDVIRDGLIPVLIDIGGIVPAGKKKRPTTKAMSLSEDLIDLWSPLLRNLDINFGAFAEEFIAALLVKLTLEEDIGIDKNLIGPFPAFFDAVDETDKNPAHSSSTYMATIAAWLKYFIETSAITQHNASSSILQDVVVDDILEHCLKNPNFYTRHLLTVISNTNPKLGESIQPFMSYIDNVLNTSQKKLASVPELNETDMEAELERLNNHVMQTKQMALENHSDRQDVVMSECNANGWSLYSESKWSACPLGCLPDGTVPRLEMPLELDFEPVMPERFEN</sequence>
<dbReference type="GO" id="GO:0000460">
    <property type="term" value="P:maturation of 5.8S rRNA"/>
    <property type="evidence" value="ECO:0007669"/>
    <property type="project" value="TreeGrafter"/>
</dbReference>
<accession>A0AAD5EB92</accession>
<dbReference type="InterPro" id="IPR007174">
    <property type="entry name" value="Las1"/>
</dbReference>
<dbReference type="PANTHER" id="PTHR15002">
    <property type="entry name" value="RIBOSOMAL BIOGENESIS PROTEIN LAS1L"/>
    <property type="match status" value="1"/>
</dbReference>
<dbReference type="GeneID" id="75914078"/>
<evidence type="ECO:0000313" key="2">
    <source>
        <dbReference type="Proteomes" id="UP001206595"/>
    </source>
</evidence>
<keyword evidence="2" id="KW-1185">Reference proteome</keyword>
<dbReference type="RefSeq" id="XP_051445073.1">
    <property type="nucleotide sequence ID" value="XM_051588733.1"/>
</dbReference>
<dbReference type="PANTHER" id="PTHR15002:SF0">
    <property type="entry name" value="RIBOSOMAL BIOGENESIS PROTEIN LAS1L"/>
    <property type="match status" value="1"/>
</dbReference>
<dbReference type="GO" id="GO:0004519">
    <property type="term" value="F:endonuclease activity"/>
    <property type="evidence" value="ECO:0007669"/>
    <property type="project" value="InterPro"/>
</dbReference>
<dbReference type="AlphaFoldDB" id="A0AAD5EB92"/>
<dbReference type="Pfam" id="PF04031">
    <property type="entry name" value="Las1"/>
    <property type="match status" value="1"/>
</dbReference>
<dbReference type="GO" id="GO:0030687">
    <property type="term" value="C:preribosome, large subunit precursor"/>
    <property type="evidence" value="ECO:0007669"/>
    <property type="project" value="TreeGrafter"/>
</dbReference>
<gene>
    <name evidence="1" type="ORF">K450DRAFT_239238</name>
</gene>
<organism evidence="1 2">
    <name type="scientific">Umbelopsis ramanniana AG</name>
    <dbReference type="NCBI Taxonomy" id="1314678"/>
    <lineage>
        <taxon>Eukaryota</taxon>
        <taxon>Fungi</taxon>
        <taxon>Fungi incertae sedis</taxon>
        <taxon>Mucoromycota</taxon>
        <taxon>Mucoromycotina</taxon>
        <taxon>Umbelopsidomycetes</taxon>
        <taxon>Umbelopsidales</taxon>
        <taxon>Umbelopsidaceae</taxon>
        <taxon>Umbelopsis</taxon>
    </lineage>
</organism>
<protein>
    <recommendedName>
        <fullName evidence="3">Las1-domain-containing protein</fullName>
    </recommendedName>
</protein>
<evidence type="ECO:0008006" key="3">
    <source>
        <dbReference type="Google" id="ProtNLM"/>
    </source>
</evidence>
<proteinExistence type="predicted"/>
<name>A0AAD5EB92_UMBRA</name>
<dbReference type="EMBL" id="MU620915">
    <property type="protein sequence ID" value="KAI8580069.1"/>
    <property type="molecule type" value="Genomic_DNA"/>
</dbReference>
<comment type="caution">
    <text evidence="1">The sequence shown here is derived from an EMBL/GenBank/DDBJ whole genome shotgun (WGS) entry which is preliminary data.</text>
</comment>
<dbReference type="Proteomes" id="UP001206595">
    <property type="component" value="Unassembled WGS sequence"/>
</dbReference>